<dbReference type="Proteomes" id="UP000694005">
    <property type="component" value="Chromosome A02"/>
</dbReference>
<accession>M4F2L6</accession>
<dbReference type="Proteomes" id="UP000011750">
    <property type="component" value="Unassembled WGS sequence"/>
</dbReference>
<dbReference type="InterPro" id="IPR012340">
    <property type="entry name" value="NA-bd_OB-fold"/>
</dbReference>
<keyword evidence="4" id="KW-1185">Reference proteome</keyword>
<name>A0A3P6AD44_BRACM</name>
<dbReference type="EMBL" id="LR031573">
    <property type="protein sequence ID" value="VDC90322.1"/>
    <property type="molecule type" value="Genomic_DNA"/>
</dbReference>
<dbReference type="AlphaFoldDB" id="A0A3P6AD44"/>
<dbReference type="EMBL" id="LS974618">
    <property type="protein sequence ID" value="CAG7894478.1"/>
    <property type="molecule type" value="Genomic_DNA"/>
</dbReference>
<dbReference type="Gene3D" id="2.40.50.140">
    <property type="entry name" value="Nucleic acid-binding proteins"/>
    <property type="match status" value="1"/>
</dbReference>
<dbReference type="Gramene" id="Bra035315.1">
    <property type="protein sequence ID" value="Bra035315.1-P"/>
    <property type="gene ID" value="Bra035315"/>
</dbReference>
<evidence type="ECO:0000313" key="1">
    <source>
        <dbReference type="EMBL" id="CAG7894478.1"/>
    </source>
</evidence>
<evidence type="ECO:0000313" key="2">
    <source>
        <dbReference type="EMBL" id="VDC90322.1"/>
    </source>
</evidence>
<sequence length="262" mass="30090">MVELCGLFRIARSQLTLPSWGLIHALQVLSDLFGVEITGSMIATAFRTRRFELLPRPRCRSPVKRSEWIENTSTVGKYFFVLHLGPRPNGFRLSLSPPGLSPEDPAESAAFPENLMNLTTYLRGPAFFAGSRHHPDDFIGEKKIQETIPHECVLYFVGDFQVNNWYFVKDFRIKTKVGRTRTIDNIFKLKFTISTIVKHIPSVSTSLYFHPASFADIIHWRFDFKIAVGMQEYNQLLWNLDVPEVNVLRERFFALESDDSSG</sequence>
<organism evidence="2">
    <name type="scientific">Brassica campestris</name>
    <name type="common">Field mustard</name>
    <dbReference type="NCBI Taxonomy" id="3711"/>
    <lineage>
        <taxon>Eukaryota</taxon>
        <taxon>Viridiplantae</taxon>
        <taxon>Streptophyta</taxon>
        <taxon>Embryophyta</taxon>
        <taxon>Tracheophyta</taxon>
        <taxon>Spermatophyta</taxon>
        <taxon>Magnoliopsida</taxon>
        <taxon>eudicotyledons</taxon>
        <taxon>Gunneridae</taxon>
        <taxon>Pentapetalae</taxon>
        <taxon>rosids</taxon>
        <taxon>malvids</taxon>
        <taxon>Brassicales</taxon>
        <taxon>Brassicaceae</taxon>
        <taxon>Brassiceae</taxon>
        <taxon>Brassica</taxon>
    </lineage>
</organism>
<reference evidence="2" key="3">
    <citation type="submission" date="2018-11" db="EMBL/GenBank/DDBJ databases">
        <authorList>
            <consortium name="Genoscope - CEA"/>
            <person name="William W."/>
        </authorList>
    </citation>
    <scope>NUCLEOTIDE SEQUENCE</scope>
</reference>
<dbReference type="SUPFAM" id="SSF50249">
    <property type="entry name" value="Nucleic acid-binding proteins"/>
    <property type="match status" value="1"/>
</dbReference>
<protein>
    <submittedName>
        <fullName evidence="2 3">Uncharacterized protein</fullName>
    </submittedName>
</protein>
<reference evidence="3" key="4">
    <citation type="submission" date="2023-03" db="UniProtKB">
        <authorList>
            <consortium name="EnsemblPlants"/>
        </authorList>
    </citation>
    <scope>IDENTIFICATION</scope>
    <source>
        <strain evidence="3">cv. Chiifu-401-42</strain>
    </source>
</reference>
<evidence type="ECO:0000313" key="3">
    <source>
        <dbReference type="EnsemblPlants" id="Bra035315.1-P"/>
    </source>
</evidence>
<gene>
    <name evidence="2" type="ORF">BRAA02T07763Z</name>
    <name evidence="1" type="ORF">BRAPAZ1V2_A02P34300.2</name>
</gene>
<reference evidence="4" key="2">
    <citation type="journal article" date="2018" name="Hortic Res">
        <title>Improved Brassica rapa reference genome by single-molecule sequencing and chromosome conformation capture technologies.</title>
        <authorList>
            <person name="Zhang L."/>
            <person name="Cai X."/>
            <person name="Wu J."/>
            <person name="Liu M."/>
            <person name="Grob S."/>
            <person name="Cheng F."/>
            <person name="Liang J."/>
            <person name="Cai C."/>
            <person name="Liu Z."/>
            <person name="Liu B."/>
            <person name="Wang F."/>
            <person name="Li S."/>
            <person name="Liu F."/>
            <person name="Li X."/>
            <person name="Cheng L."/>
            <person name="Yang W."/>
            <person name="Li M.H."/>
            <person name="Grossniklaus U."/>
            <person name="Zheng H."/>
            <person name="Wang X."/>
        </authorList>
    </citation>
    <scope>NUCLEOTIDE SEQUENCE [LARGE SCALE GENOMIC DNA]</scope>
    <source>
        <strain evidence="4">cv. Chiifu-401-42</strain>
    </source>
</reference>
<dbReference type="HOGENOM" id="CLU_1063030_0_0_1"/>
<dbReference type="Gramene" id="A02p34300.2_BraZ1">
    <property type="protein sequence ID" value="A02p34300.2_BraZ1.CDS"/>
    <property type="gene ID" value="A02g34300.2_BraZ1"/>
</dbReference>
<reference evidence="4" key="1">
    <citation type="journal article" date="2011" name="Nat. Genet.">
        <title>The genome of the mesopolyploid crop species Brassica rapa.</title>
        <authorList>
            <consortium name="Brassica rapa Genome Sequencing Project Consortium"/>
            <person name="Wang X."/>
            <person name="Wang H."/>
            <person name="Wang J."/>
            <person name="Sun R."/>
            <person name="Wu J."/>
            <person name="Liu S."/>
            <person name="Bai Y."/>
            <person name="Mun J.H."/>
            <person name="Bancroft I."/>
            <person name="Cheng F."/>
            <person name="Huang S."/>
            <person name="Li X."/>
            <person name="Hua W."/>
            <person name="Wang J."/>
            <person name="Wang X."/>
            <person name="Freeling M."/>
            <person name="Pires J.C."/>
            <person name="Paterson A.H."/>
            <person name="Chalhoub B."/>
            <person name="Wang B."/>
            <person name="Hayward A."/>
            <person name="Sharpe A.G."/>
            <person name="Park B.S."/>
            <person name="Weisshaar B."/>
            <person name="Liu B."/>
            <person name="Li B."/>
            <person name="Liu B."/>
            <person name="Tong C."/>
            <person name="Song C."/>
            <person name="Duran C."/>
            <person name="Peng C."/>
            <person name="Geng C."/>
            <person name="Koh C."/>
            <person name="Lin C."/>
            <person name="Edwards D."/>
            <person name="Mu D."/>
            <person name="Shen D."/>
            <person name="Soumpourou E."/>
            <person name="Li F."/>
            <person name="Fraser F."/>
            <person name="Conant G."/>
            <person name="Lassalle G."/>
            <person name="King G.J."/>
            <person name="Bonnema G."/>
            <person name="Tang H."/>
            <person name="Wang H."/>
            <person name="Belcram H."/>
            <person name="Zhou H."/>
            <person name="Hirakawa H."/>
            <person name="Abe H."/>
            <person name="Guo H."/>
            <person name="Wang H."/>
            <person name="Jin H."/>
            <person name="Parkin I.A."/>
            <person name="Batley J."/>
            <person name="Kim J.S."/>
            <person name="Just J."/>
            <person name="Li J."/>
            <person name="Xu J."/>
            <person name="Deng J."/>
            <person name="Kim J.A."/>
            <person name="Li J."/>
            <person name="Yu J."/>
            <person name="Meng J."/>
            <person name="Wang J."/>
            <person name="Min J."/>
            <person name="Poulain J."/>
            <person name="Wang J."/>
            <person name="Hatakeyama K."/>
            <person name="Wu K."/>
            <person name="Wang L."/>
            <person name="Fang L."/>
            <person name="Trick M."/>
            <person name="Links M.G."/>
            <person name="Zhao M."/>
            <person name="Jin M."/>
            <person name="Ramchiary N."/>
            <person name="Drou N."/>
            <person name="Berkman P.J."/>
            <person name="Cai Q."/>
            <person name="Huang Q."/>
            <person name="Li R."/>
            <person name="Tabata S."/>
            <person name="Cheng S."/>
            <person name="Zhang S."/>
            <person name="Zhang S."/>
            <person name="Huang S."/>
            <person name="Sato S."/>
            <person name="Sun S."/>
            <person name="Kwon S.J."/>
            <person name="Choi S.R."/>
            <person name="Lee T.H."/>
            <person name="Fan W."/>
            <person name="Zhao X."/>
            <person name="Tan X."/>
            <person name="Xu X."/>
            <person name="Wang Y."/>
            <person name="Qiu Y."/>
            <person name="Yin Y."/>
            <person name="Li Y."/>
            <person name="Du Y."/>
            <person name="Liao Y."/>
            <person name="Lim Y."/>
            <person name="Narusaka Y."/>
            <person name="Wang Y."/>
            <person name="Wang Z."/>
            <person name="Li Z."/>
            <person name="Wang Z."/>
            <person name="Xiong Z."/>
            <person name="Zhang Z."/>
        </authorList>
    </citation>
    <scope>NUCLEOTIDE SEQUENCE [LARGE SCALE GENOMIC DNA]</scope>
    <source>
        <strain evidence="4">cv. Chiifu-401-42</strain>
    </source>
</reference>
<evidence type="ECO:0000313" key="4">
    <source>
        <dbReference type="Proteomes" id="UP000011750"/>
    </source>
</evidence>
<dbReference type="EnsemblPlants" id="Bra035315.1">
    <property type="protein sequence ID" value="Bra035315.1-P"/>
    <property type="gene ID" value="Bra035315"/>
</dbReference>
<proteinExistence type="predicted"/>
<accession>A0A3P6AD44</accession>